<proteinExistence type="predicted"/>
<feature type="coiled-coil region" evidence="1">
    <location>
        <begin position="298"/>
        <end position="325"/>
    </location>
</feature>
<sequence>NKKEGESTGQSKKKKKSKKKNDDIKKKNDEEKNDDIELHILKVKNGETQLMKETQLYRLPLTAIAKKLIPEDSGTTLGLKPIFPPDIEIEALCNVIVKRSKKKKRDNIDLPYFKSKIGQLNSNSEDDKIDLDYIDDVEENIILEGNEEHTKLMKQKQMEILKNHKMEVNMITSLKQIKRRNLNNITNGVNNKSNNTISINNKNNVINEIEIITDDHSEGDNIIEHLTDEFLDEEDIQEIKEGLGLEPDDIIELKMTNNILEHQEFVDRLNEKMIDTQKTEESNSENQFFVLQALDALINTAEVYASALRKQIEEYENKDENEEENESDTDSINYNRKVKIYEAVLESIKDIREMGLSDYKTIEKLYLSDPKGEENYEDNINNLLISVKYIMQELVLNVDEPDILPQVLSLNKNTNILLSKMKGDKFKDTVLKHYKKLFKEKYGNIDSSYIHNHVLTSPNVNVKKSLICPPTIETNHKNKHEAILPPLPSPPKNSVPIIAKTNNGITTSTFDKIPEIIEPENLKKVNKNIQRFLKDYKMDESKKIIKIKKATNEKPSSSNIELKIEYENEEVKNRVEKISKTESELYNSTEDILLELILKSQENQELKTKLISNCLNFDVNLAKKLANSIKIKEKEKEK</sequence>
<dbReference type="OrthoDB" id="2158091at2759"/>
<evidence type="ECO:0000313" key="4">
    <source>
        <dbReference type="Proteomes" id="UP000193719"/>
    </source>
</evidence>
<evidence type="ECO:0000313" key="3">
    <source>
        <dbReference type="EMBL" id="ORX55426.1"/>
    </source>
</evidence>
<protein>
    <submittedName>
        <fullName evidence="3">Uncharacterized protein</fullName>
    </submittedName>
</protein>
<name>A0A1Y1VG74_9FUNG</name>
<dbReference type="STRING" id="1754191.A0A1Y1VG74"/>
<dbReference type="Proteomes" id="UP000193719">
    <property type="component" value="Unassembled WGS sequence"/>
</dbReference>
<evidence type="ECO:0000256" key="2">
    <source>
        <dbReference type="SAM" id="MobiDB-lite"/>
    </source>
</evidence>
<reference evidence="3 4" key="2">
    <citation type="submission" date="2016-08" db="EMBL/GenBank/DDBJ databases">
        <title>Pervasive Adenine N6-methylation of Active Genes in Fungi.</title>
        <authorList>
            <consortium name="DOE Joint Genome Institute"/>
            <person name="Mondo S.J."/>
            <person name="Dannebaum R.O."/>
            <person name="Kuo R.C."/>
            <person name="Labutti K."/>
            <person name="Haridas S."/>
            <person name="Kuo A."/>
            <person name="Salamov A."/>
            <person name="Ahrendt S.R."/>
            <person name="Lipzen A."/>
            <person name="Sullivan W."/>
            <person name="Andreopoulos W.B."/>
            <person name="Clum A."/>
            <person name="Lindquist E."/>
            <person name="Daum C."/>
            <person name="Ramamoorthy G.K."/>
            <person name="Gryganskyi A."/>
            <person name="Culley D."/>
            <person name="Magnuson J.K."/>
            <person name="James T.Y."/>
            <person name="O'Malley M.A."/>
            <person name="Stajich J.E."/>
            <person name="Spatafora J.W."/>
            <person name="Visel A."/>
            <person name="Grigoriev I.V."/>
        </authorList>
    </citation>
    <scope>NUCLEOTIDE SEQUENCE [LARGE SCALE GENOMIC DNA]</scope>
    <source>
        <strain evidence="4">finn</strain>
    </source>
</reference>
<keyword evidence="4" id="KW-1185">Reference proteome</keyword>
<gene>
    <name evidence="3" type="ORF">BCR36DRAFT_245052</name>
</gene>
<reference evidence="3 4" key="1">
    <citation type="submission" date="2016-08" db="EMBL/GenBank/DDBJ databases">
        <title>Genomes of anaerobic fungi encode conserved fungal cellulosomes for biomass hydrolysis.</title>
        <authorList>
            <consortium name="DOE Joint Genome Institute"/>
            <person name="Haitjema C.H."/>
            <person name="Gilmore S.P."/>
            <person name="Henske J.K."/>
            <person name="Solomon K.V."/>
            <person name="De Groot R."/>
            <person name="Kuo A."/>
            <person name="Mondo S.J."/>
            <person name="Salamov A.A."/>
            <person name="Labutti K."/>
            <person name="Zhao Z."/>
            <person name="Chiniquy J."/>
            <person name="Barry K."/>
            <person name="Brewer H.M."/>
            <person name="Purvine S.O."/>
            <person name="Wright A.T."/>
            <person name="Boxma B."/>
            <person name="Van Alen T."/>
            <person name="Hackstein J.H."/>
            <person name="Baker S.E."/>
            <person name="Grigoriev I.V."/>
            <person name="O'Malley M.A."/>
        </authorList>
    </citation>
    <scope>NUCLEOTIDE SEQUENCE [LARGE SCALE GENOMIC DNA]</scope>
    <source>
        <strain evidence="4">finn</strain>
    </source>
</reference>
<dbReference type="EMBL" id="MCFH01000009">
    <property type="protein sequence ID" value="ORX55426.1"/>
    <property type="molecule type" value="Genomic_DNA"/>
</dbReference>
<evidence type="ECO:0000256" key="1">
    <source>
        <dbReference type="SAM" id="Coils"/>
    </source>
</evidence>
<feature type="region of interest" description="Disordered" evidence="2">
    <location>
        <begin position="1"/>
        <end position="31"/>
    </location>
</feature>
<feature type="compositionally biased region" description="Basic and acidic residues" evidence="2">
    <location>
        <begin position="20"/>
        <end position="31"/>
    </location>
</feature>
<accession>A0A1Y1VG74</accession>
<dbReference type="AlphaFoldDB" id="A0A1Y1VG74"/>
<keyword evidence="1" id="KW-0175">Coiled coil</keyword>
<comment type="caution">
    <text evidence="3">The sequence shown here is derived from an EMBL/GenBank/DDBJ whole genome shotgun (WGS) entry which is preliminary data.</text>
</comment>
<organism evidence="3 4">
    <name type="scientific">Piromyces finnis</name>
    <dbReference type="NCBI Taxonomy" id="1754191"/>
    <lineage>
        <taxon>Eukaryota</taxon>
        <taxon>Fungi</taxon>
        <taxon>Fungi incertae sedis</taxon>
        <taxon>Chytridiomycota</taxon>
        <taxon>Chytridiomycota incertae sedis</taxon>
        <taxon>Neocallimastigomycetes</taxon>
        <taxon>Neocallimastigales</taxon>
        <taxon>Neocallimastigaceae</taxon>
        <taxon>Piromyces</taxon>
    </lineage>
</organism>
<feature type="non-terminal residue" evidence="3">
    <location>
        <position position="1"/>
    </location>
</feature>
<feature type="non-terminal residue" evidence="3">
    <location>
        <position position="638"/>
    </location>
</feature>